<dbReference type="AlphaFoldDB" id="V6JVY6"/>
<feature type="compositionally biased region" description="Low complexity" evidence="1">
    <location>
        <begin position="90"/>
        <end position="106"/>
    </location>
</feature>
<evidence type="ECO:0000256" key="1">
    <source>
        <dbReference type="SAM" id="MobiDB-lite"/>
    </source>
</evidence>
<protein>
    <submittedName>
        <fullName evidence="2">Uncharacterized protein</fullName>
    </submittedName>
</protein>
<reference evidence="2 3" key="1">
    <citation type="journal article" date="2014" name="Genome Announc.">
        <title>Draft Genome Sequence of Streptomyces roseochromogenes subsp. oscitans DS 12.976, Producer of the Aminocoumarin Antibiotic Clorobiocin.</title>
        <authorList>
            <person name="Ruckert C."/>
            <person name="Kalinowski J."/>
            <person name="Heide L."/>
            <person name="Apel A.K."/>
        </authorList>
    </citation>
    <scope>NUCLEOTIDE SEQUENCE [LARGE SCALE GENOMIC DNA]</scope>
    <source>
        <strain evidence="2 3">DS 12.976</strain>
    </source>
</reference>
<name>V6JVY6_STRRC</name>
<dbReference type="EMBL" id="AWQX01000274">
    <property type="protein sequence ID" value="EST24017.1"/>
    <property type="molecule type" value="Genomic_DNA"/>
</dbReference>
<evidence type="ECO:0000313" key="2">
    <source>
        <dbReference type="EMBL" id="EST24017.1"/>
    </source>
</evidence>
<feature type="region of interest" description="Disordered" evidence="1">
    <location>
        <begin position="89"/>
        <end position="124"/>
    </location>
</feature>
<proteinExistence type="predicted"/>
<keyword evidence="3" id="KW-1185">Reference proteome</keyword>
<evidence type="ECO:0000313" key="3">
    <source>
        <dbReference type="Proteomes" id="UP000017984"/>
    </source>
</evidence>
<dbReference type="Proteomes" id="UP000017984">
    <property type="component" value="Chromosome"/>
</dbReference>
<sequence>MAGVGEAGWDVAAEVVGVGVGVGEADVGVAGGGLGRGVEVKRDGGTGGRDTVGEGEAVDDAEPGALTSGTLSLTSWAAGSRDGVWYENSPLANPAAATTATPAPATESGTVRRARRRGGSPTGS</sequence>
<dbReference type="HOGENOM" id="CLU_2002695_0_0_11"/>
<accession>V6JVY6</accession>
<comment type="caution">
    <text evidence="2">The sequence shown here is derived from an EMBL/GenBank/DDBJ whole genome shotgun (WGS) entry which is preliminary data.</text>
</comment>
<gene>
    <name evidence="2" type="ORF">M878_32125</name>
</gene>
<feature type="region of interest" description="Disordered" evidence="1">
    <location>
        <begin position="28"/>
        <end position="66"/>
    </location>
</feature>
<organism evidence="2 3">
    <name type="scientific">Streptomyces roseochromogenus subsp. oscitans DS 12.976</name>
    <dbReference type="NCBI Taxonomy" id="1352936"/>
    <lineage>
        <taxon>Bacteria</taxon>
        <taxon>Bacillati</taxon>
        <taxon>Actinomycetota</taxon>
        <taxon>Actinomycetes</taxon>
        <taxon>Kitasatosporales</taxon>
        <taxon>Streptomycetaceae</taxon>
        <taxon>Streptomyces</taxon>
    </lineage>
</organism>